<feature type="coiled-coil region" evidence="1">
    <location>
        <begin position="82"/>
        <end position="116"/>
    </location>
</feature>
<feature type="compositionally biased region" description="Basic residues" evidence="2">
    <location>
        <begin position="254"/>
        <end position="267"/>
    </location>
</feature>
<reference evidence="3 4" key="1">
    <citation type="submission" date="2024-08" db="EMBL/GenBank/DDBJ databases">
        <authorList>
            <person name="Cucini C."/>
            <person name="Frati F."/>
        </authorList>
    </citation>
    <scope>NUCLEOTIDE SEQUENCE [LARGE SCALE GENOMIC DNA]</scope>
</reference>
<feature type="region of interest" description="Disordered" evidence="2">
    <location>
        <begin position="251"/>
        <end position="304"/>
    </location>
</feature>
<feature type="compositionally biased region" description="Basic and acidic residues" evidence="2">
    <location>
        <begin position="273"/>
        <end position="294"/>
    </location>
</feature>
<feature type="compositionally biased region" description="Basic and acidic residues" evidence="2">
    <location>
        <begin position="181"/>
        <end position="203"/>
    </location>
</feature>
<accession>A0ABP1RMT5</accession>
<evidence type="ECO:0000313" key="4">
    <source>
        <dbReference type="Proteomes" id="UP001642540"/>
    </source>
</evidence>
<name>A0ABP1RMT5_9HEXA</name>
<dbReference type="EMBL" id="CAXLJM020000086">
    <property type="protein sequence ID" value="CAL8131132.1"/>
    <property type="molecule type" value="Genomic_DNA"/>
</dbReference>
<sequence length="339" mass="38953">MENVMPGNMIKAVEFGGAYYYPKEDVDIKFKASMTVLANIIKRQLAENDDMHDKMSTQKLANSKLWNELFLCKGKLNKPQVSEIERRNLKFLELEKENWREQKVQMEVQINSFQQKMREFELSAVPKKDQGNHALPLKKKPETSKLKSKLQNPAKPVTKGTGNQKKTVEYEKLKIGEKKVVKKGNGEDSKKRGNWDRSGRDLRSFGPEEEVSFDPIPSTSAATALESMRKKNGITKKPIIRLRFLTLSNEMMRGRKQKSSIVHKRNKSNGQKPEVRNKDSLKGSIYKDSKDVPMRKRRANAASGSWPRFIRRSARLEKKLTKKLAAAERMESKNEVVST</sequence>
<evidence type="ECO:0000256" key="1">
    <source>
        <dbReference type="SAM" id="Coils"/>
    </source>
</evidence>
<keyword evidence="1" id="KW-0175">Coiled coil</keyword>
<feature type="region of interest" description="Disordered" evidence="2">
    <location>
        <begin position="124"/>
        <end position="165"/>
    </location>
</feature>
<dbReference type="Proteomes" id="UP001642540">
    <property type="component" value="Unassembled WGS sequence"/>
</dbReference>
<proteinExistence type="predicted"/>
<evidence type="ECO:0000313" key="3">
    <source>
        <dbReference type="EMBL" id="CAL8131132.1"/>
    </source>
</evidence>
<comment type="caution">
    <text evidence="3">The sequence shown here is derived from an EMBL/GenBank/DDBJ whole genome shotgun (WGS) entry which is preliminary data.</text>
</comment>
<gene>
    <name evidence="3" type="ORF">ODALV1_LOCUS24040</name>
</gene>
<evidence type="ECO:0000256" key="2">
    <source>
        <dbReference type="SAM" id="MobiDB-lite"/>
    </source>
</evidence>
<keyword evidence="4" id="KW-1185">Reference proteome</keyword>
<protein>
    <submittedName>
        <fullName evidence="3">Uncharacterized protein</fullName>
    </submittedName>
</protein>
<feature type="region of interest" description="Disordered" evidence="2">
    <location>
        <begin position="181"/>
        <end position="217"/>
    </location>
</feature>
<organism evidence="3 4">
    <name type="scientific">Orchesella dallaii</name>
    <dbReference type="NCBI Taxonomy" id="48710"/>
    <lineage>
        <taxon>Eukaryota</taxon>
        <taxon>Metazoa</taxon>
        <taxon>Ecdysozoa</taxon>
        <taxon>Arthropoda</taxon>
        <taxon>Hexapoda</taxon>
        <taxon>Collembola</taxon>
        <taxon>Entomobryomorpha</taxon>
        <taxon>Entomobryoidea</taxon>
        <taxon>Orchesellidae</taxon>
        <taxon>Orchesellinae</taxon>
        <taxon>Orchesella</taxon>
    </lineage>
</organism>